<dbReference type="PROSITE" id="PS51462">
    <property type="entry name" value="NUDIX"/>
    <property type="match status" value="1"/>
</dbReference>
<comment type="cofactor">
    <cofactor evidence="1">
        <name>Mg(2+)</name>
        <dbReference type="ChEBI" id="CHEBI:18420"/>
    </cofactor>
</comment>
<dbReference type="EMBL" id="QFFJ01000002">
    <property type="protein sequence ID" value="RBL89219.1"/>
    <property type="molecule type" value="Genomic_DNA"/>
</dbReference>
<proteinExistence type="inferred from homology"/>
<sequence length="214" mass="24670">MLITFATMQANITIYLNERPLIISENENNIPGGINGAKVYQNPDTEKIEKILEKMESGKTEAAVFITEDVKQLFKRVSLHFTVLVAAGGLITNPSGEVLMMFRRGKWDLPKGKQDPGEDLETCAIREVAEETGLHTISLEHKITETFHYYPMKAKKVLKHTYWYRMQFTGTELTVPQIEEDIQDIEWVKPQNLEKFLKYSYENIREVFKAAKLI</sequence>
<keyword evidence="6" id="KW-1185">Reference proteome</keyword>
<dbReference type="Gene3D" id="3.90.79.10">
    <property type="entry name" value="Nucleoside Triphosphate Pyrophosphohydrolase"/>
    <property type="match status" value="1"/>
</dbReference>
<dbReference type="OrthoDB" id="9816289at2"/>
<keyword evidence="2 3" id="KW-0378">Hydrolase</keyword>
<dbReference type="InterPro" id="IPR000086">
    <property type="entry name" value="NUDIX_hydrolase_dom"/>
</dbReference>
<name>A0A365XS88_9BACT</name>
<dbReference type="GO" id="GO:0016787">
    <property type="term" value="F:hydrolase activity"/>
    <property type="evidence" value="ECO:0007669"/>
    <property type="project" value="UniProtKB-KW"/>
</dbReference>
<organism evidence="5 6">
    <name type="scientific">Chitinophaga flava</name>
    <dbReference type="NCBI Taxonomy" id="2259036"/>
    <lineage>
        <taxon>Bacteria</taxon>
        <taxon>Pseudomonadati</taxon>
        <taxon>Bacteroidota</taxon>
        <taxon>Chitinophagia</taxon>
        <taxon>Chitinophagales</taxon>
        <taxon>Chitinophagaceae</taxon>
        <taxon>Chitinophaga</taxon>
    </lineage>
</organism>
<comment type="similarity">
    <text evidence="3">Belongs to the Nudix hydrolase family.</text>
</comment>
<dbReference type="AlphaFoldDB" id="A0A365XS88"/>
<reference evidence="5 6" key="1">
    <citation type="submission" date="2018-05" db="EMBL/GenBank/DDBJ databases">
        <title>Chitinophaga sp. K3CV102501T nov., isolated from isolated from a monsoon evergreen broad-leaved forest soil.</title>
        <authorList>
            <person name="Lv Y."/>
        </authorList>
    </citation>
    <scope>NUCLEOTIDE SEQUENCE [LARGE SCALE GENOMIC DNA]</scope>
    <source>
        <strain evidence="5 6">GDMCC 1.1325</strain>
    </source>
</reference>
<evidence type="ECO:0000256" key="2">
    <source>
        <dbReference type="ARBA" id="ARBA00022801"/>
    </source>
</evidence>
<comment type="caution">
    <text evidence="5">The sequence shown here is derived from an EMBL/GenBank/DDBJ whole genome shotgun (WGS) entry which is preliminary data.</text>
</comment>
<dbReference type="SUPFAM" id="SSF55811">
    <property type="entry name" value="Nudix"/>
    <property type="match status" value="1"/>
</dbReference>
<dbReference type="PRINTS" id="PR00502">
    <property type="entry name" value="NUDIXFAMILY"/>
</dbReference>
<dbReference type="InterPro" id="IPR020084">
    <property type="entry name" value="NUDIX_hydrolase_CS"/>
</dbReference>
<dbReference type="PROSITE" id="PS00893">
    <property type="entry name" value="NUDIX_BOX"/>
    <property type="match status" value="1"/>
</dbReference>
<accession>A0A365XS88</accession>
<gene>
    <name evidence="5" type="ORF">DF182_22095</name>
</gene>
<evidence type="ECO:0000256" key="1">
    <source>
        <dbReference type="ARBA" id="ARBA00001946"/>
    </source>
</evidence>
<dbReference type="PANTHER" id="PTHR43046">
    <property type="entry name" value="GDP-MANNOSE MANNOSYL HYDROLASE"/>
    <property type="match status" value="1"/>
</dbReference>
<dbReference type="PANTHER" id="PTHR43046:SF14">
    <property type="entry name" value="MUTT_NUDIX FAMILY PROTEIN"/>
    <property type="match status" value="1"/>
</dbReference>
<evidence type="ECO:0000259" key="4">
    <source>
        <dbReference type="PROSITE" id="PS51462"/>
    </source>
</evidence>
<feature type="domain" description="Nudix hydrolase" evidence="4">
    <location>
        <begin position="82"/>
        <end position="212"/>
    </location>
</feature>
<evidence type="ECO:0000313" key="5">
    <source>
        <dbReference type="EMBL" id="RBL89219.1"/>
    </source>
</evidence>
<protein>
    <submittedName>
        <fullName evidence="5">NUDIX hydrolase</fullName>
    </submittedName>
</protein>
<evidence type="ECO:0000256" key="3">
    <source>
        <dbReference type="RuleBase" id="RU003476"/>
    </source>
</evidence>
<dbReference type="InterPro" id="IPR020476">
    <property type="entry name" value="Nudix_hydrolase"/>
</dbReference>
<evidence type="ECO:0000313" key="6">
    <source>
        <dbReference type="Proteomes" id="UP000253410"/>
    </source>
</evidence>
<dbReference type="Proteomes" id="UP000253410">
    <property type="component" value="Unassembled WGS sequence"/>
</dbReference>
<dbReference type="InterPro" id="IPR015797">
    <property type="entry name" value="NUDIX_hydrolase-like_dom_sf"/>
</dbReference>
<dbReference type="CDD" id="cd03673">
    <property type="entry name" value="NUDIX_Ap6A_hydrolase"/>
    <property type="match status" value="1"/>
</dbReference>
<dbReference type="Pfam" id="PF00293">
    <property type="entry name" value="NUDIX"/>
    <property type="match status" value="1"/>
</dbReference>